<gene>
    <name evidence="1" type="ORF">Asi02nite_72240</name>
</gene>
<comment type="caution">
    <text evidence="1">The sequence shown here is derived from an EMBL/GenBank/DDBJ whole genome shotgun (WGS) entry which is preliminary data.</text>
</comment>
<dbReference type="EMBL" id="BONE01000100">
    <property type="protein sequence ID" value="GIF77706.1"/>
    <property type="molecule type" value="Genomic_DNA"/>
</dbReference>
<dbReference type="Proteomes" id="UP000604117">
    <property type="component" value="Unassembled WGS sequence"/>
</dbReference>
<evidence type="ECO:0000313" key="1">
    <source>
        <dbReference type="EMBL" id="GIF77706.1"/>
    </source>
</evidence>
<dbReference type="SUPFAM" id="SSF50969">
    <property type="entry name" value="YVTN repeat-like/Quinoprotein amine dehydrogenase"/>
    <property type="match status" value="1"/>
</dbReference>
<dbReference type="InterPro" id="IPR011042">
    <property type="entry name" value="6-blade_b-propeller_TolB-like"/>
</dbReference>
<dbReference type="Gene3D" id="2.120.10.30">
    <property type="entry name" value="TolB, C-terminal domain"/>
    <property type="match status" value="1"/>
</dbReference>
<dbReference type="InterPro" id="IPR011044">
    <property type="entry name" value="Quino_amine_DH_bsu"/>
</dbReference>
<sequence>MAWLVMALGGCAAPRAEVVVRTSPVWLADDAIYFLRQAGSGQVEIWSRGSTDGDRERFVASRESLPEACGVPAELFRMGDGRLGVALDCDSTRLLAFDPVARTFARIADLRSRVAEVTLSADLSNGYSSGVNERCWWLSTIGLPDGRLAPALPDLTCAAGGSARSPVLTRWGGLVFVATRDEAAGAETDRDNRRWSVHLGGFQGVPYKGIGPTFQGPPDLDLSPDEETAAVTVTKFDRWRLLLVDLRDGETRELHSSPDRLFDPSFAPDGREVAFSDGHQVKIVRLGR</sequence>
<organism evidence="1 2">
    <name type="scientific">Asanoa siamensis</name>
    <dbReference type="NCBI Taxonomy" id="926357"/>
    <lineage>
        <taxon>Bacteria</taxon>
        <taxon>Bacillati</taxon>
        <taxon>Actinomycetota</taxon>
        <taxon>Actinomycetes</taxon>
        <taxon>Micromonosporales</taxon>
        <taxon>Micromonosporaceae</taxon>
        <taxon>Asanoa</taxon>
    </lineage>
</organism>
<evidence type="ECO:0008006" key="3">
    <source>
        <dbReference type="Google" id="ProtNLM"/>
    </source>
</evidence>
<keyword evidence="2" id="KW-1185">Reference proteome</keyword>
<name>A0ABQ4D2H4_9ACTN</name>
<reference evidence="1 2" key="1">
    <citation type="submission" date="2021-01" db="EMBL/GenBank/DDBJ databases">
        <title>Whole genome shotgun sequence of Asanoa siamensis NBRC 107932.</title>
        <authorList>
            <person name="Komaki H."/>
            <person name="Tamura T."/>
        </authorList>
    </citation>
    <scope>NUCLEOTIDE SEQUENCE [LARGE SCALE GENOMIC DNA]</scope>
    <source>
        <strain evidence="1 2">NBRC 107932</strain>
    </source>
</reference>
<evidence type="ECO:0000313" key="2">
    <source>
        <dbReference type="Proteomes" id="UP000604117"/>
    </source>
</evidence>
<accession>A0ABQ4D2H4</accession>
<protein>
    <recommendedName>
        <fullName evidence="3">WD40 repeat protein</fullName>
    </recommendedName>
</protein>
<proteinExistence type="predicted"/>